<keyword evidence="1" id="KW-0560">Oxidoreductase</keyword>
<dbReference type="PANTHER" id="PTHR48083:SF19">
    <property type="entry name" value="FLAVIN-DEPENDENT MONOOXYGENASE, OXYGENASE SUBUNIT HSAA"/>
    <property type="match status" value="1"/>
</dbReference>
<dbReference type="RefSeq" id="WP_381344171.1">
    <property type="nucleotide sequence ID" value="NZ_JBHMCY010000012.1"/>
</dbReference>
<evidence type="ECO:0000313" key="5">
    <source>
        <dbReference type="EMBL" id="MFB9462782.1"/>
    </source>
</evidence>
<dbReference type="PANTHER" id="PTHR48083">
    <property type="entry name" value="MEDIUM-CHAIN SPECIFIC ACYL-COA DEHYDROGENASE, MITOCHONDRIAL-RELATED"/>
    <property type="match status" value="1"/>
</dbReference>
<dbReference type="InterPro" id="IPR050741">
    <property type="entry name" value="Acyl-CoA_dehydrogenase"/>
</dbReference>
<evidence type="ECO:0000256" key="1">
    <source>
        <dbReference type="ARBA" id="ARBA00023002"/>
    </source>
</evidence>
<dbReference type="SUPFAM" id="SSF56645">
    <property type="entry name" value="Acyl-CoA dehydrogenase NM domain-like"/>
    <property type="match status" value="1"/>
</dbReference>
<dbReference type="Gene3D" id="1.20.140.10">
    <property type="entry name" value="Butyryl-CoA Dehydrogenase, subunit A, domain 3"/>
    <property type="match status" value="1"/>
</dbReference>
<evidence type="ECO:0000313" key="6">
    <source>
        <dbReference type="Proteomes" id="UP001589709"/>
    </source>
</evidence>
<evidence type="ECO:0000259" key="3">
    <source>
        <dbReference type="Pfam" id="PF02771"/>
    </source>
</evidence>
<dbReference type="InterPro" id="IPR037069">
    <property type="entry name" value="AcylCoA_DH/ox_N_sf"/>
</dbReference>
<keyword evidence="6" id="KW-1185">Reference proteome</keyword>
<protein>
    <submittedName>
        <fullName evidence="5">Acyl-CoA dehydrogenase family protein</fullName>
    </submittedName>
</protein>
<sequence length="408" mass="43775">MTAKTDVDLPQAQEILARIADMQPWLRRQQAVAEQQRRIPQESVERLDAAGVFTLTTPRRYGGADFSTRELHDIYRALGAGCGATGWMVWAAAGGNLWSFSFPDDVMAPVYQSSWVGNRTFAVGGTSRRMSGTARQVDGGWLVEGTWPFATGSVHASHGFLAVFYDETDDSKVGMVLVPKDSLVARDDWDAMGMAATGSQTVATDGELFVPEERFSTPARLGSRIAELTGQGLGPRRGGLARSLVTGTGVALGMADHALELFLGGVGKRSIPYSSYAKQLDAPITHLTVGRAHARIRAAGLVADAAVAELDRLDTEGRDPSEREVLQFHTDVAYVWDACSAAVESLFHASGASAITKRQPLQLIARNCRAGSLHSAHSIDTWMENAGRALCGIEGVATSTSVLERRSV</sequence>
<dbReference type="InterPro" id="IPR046373">
    <property type="entry name" value="Acyl-CoA_Oxase/DH_mid-dom_sf"/>
</dbReference>
<evidence type="ECO:0000256" key="2">
    <source>
        <dbReference type="ARBA" id="ARBA00049661"/>
    </source>
</evidence>
<dbReference type="Gene3D" id="1.10.540.10">
    <property type="entry name" value="Acyl-CoA dehydrogenase/oxidase, N-terminal domain"/>
    <property type="match status" value="1"/>
</dbReference>
<dbReference type="Proteomes" id="UP001589709">
    <property type="component" value="Unassembled WGS sequence"/>
</dbReference>
<feature type="domain" description="Acyl-CoA dehydrogenase/oxidase N-terminal" evidence="3">
    <location>
        <begin position="31"/>
        <end position="92"/>
    </location>
</feature>
<comment type="caution">
    <text evidence="5">The sequence shown here is derived from an EMBL/GenBank/DDBJ whole genome shotgun (WGS) entry which is preliminary data.</text>
</comment>
<dbReference type="InterPro" id="IPR013107">
    <property type="entry name" value="Acyl-CoA_DH_C"/>
</dbReference>
<comment type="similarity">
    <text evidence="2">Belongs to the HpaH/HsaA monooxygenase family.</text>
</comment>
<gene>
    <name evidence="5" type="ORF">ACFF45_08695</name>
</gene>
<dbReference type="InterPro" id="IPR013786">
    <property type="entry name" value="AcylCoA_DH/ox_N"/>
</dbReference>
<dbReference type="PIRSF" id="PIRSF016578">
    <property type="entry name" value="HsaA"/>
    <property type="match status" value="1"/>
</dbReference>
<dbReference type="Gene3D" id="2.40.110.10">
    <property type="entry name" value="Butyryl-CoA Dehydrogenase, subunit A, domain 2"/>
    <property type="match status" value="1"/>
</dbReference>
<dbReference type="Pfam" id="PF02771">
    <property type="entry name" value="Acyl-CoA_dh_N"/>
    <property type="match status" value="1"/>
</dbReference>
<organism evidence="5 6">
    <name type="scientific">Streptomyces cinereospinus</name>
    <dbReference type="NCBI Taxonomy" id="285561"/>
    <lineage>
        <taxon>Bacteria</taxon>
        <taxon>Bacillati</taxon>
        <taxon>Actinomycetota</taxon>
        <taxon>Actinomycetes</taxon>
        <taxon>Kitasatosporales</taxon>
        <taxon>Streptomycetaceae</taxon>
        <taxon>Streptomyces</taxon>
    </lineage>
</organism>
<dbReference type="InterPro" id="IPR036250">
    <property type="entry name" value="AcylCo_DH-like_C"/>
</dbReference>
<accession>A0ABV5MXW5</accession>
<name>A0ABV5MXW5_9ACTN</name>
<dbReference type="SUPFAM" id="SSF47203">
    <property type="entry name" value="Acyl-CoA dehydrogenase C-terminal domain-like"/>
    <property type="match status" value="1"/>
</dbReference>
<evidence type="ECO:0000259" key="4">
    <source>
        <dbReference type="Pfam" id="PF08028"/>
    </source>
</evidence>
<reference evidence="5 6" key="1">
    <citation type="submission" date="2024-09" db="EMBL/GenBank/DDBJ databases">
        <authorList>
            <person name="Sun Q."/>
            <person name="Mori K."/>
        </authorList>
    </citation>
    <scope>NUCLEOTIDE SEQUENCE [LARGE SCALE GENOMIC DNA]</scope>
    <source>
        <strain evidence="5 6">JCM 6917</strain>
    </source>
</reference>
<proteinExistence type="inferred from homology"/>
<dbReference type="Pfam" id="PF08028">
    <property type="entry name" value="Acyl-CoA_dh_2"/>
    <property type="match status" value="1"/>
</dbReference>
<dbReference type="InterPro" id="IPR009100">
    <property type="entry name" value="AcylCoA_DH/oxidase_NM_dom_sf"/>
</dbReference>
<dbReference type="EMBL" id="JBHMCY010000012">
    <property type="protein sequence ID" value="MFB9462782.1"/>
    <property type="molecule type" value="Genomic_DNA"/>
</dbReference>
<feature type="domain" description="Acyl-CoA dehydrogenase C-terminal" evidence="4">
    <location>
        <begin position="249"/>
        <end position="378"/>
    </location>
</feature>